<dbReference type="Proteomes" id="UP000289200">
    <property type="component" value="Unassembled WGS sequence"/>
</dbReference>
<dbReference type="PROSITE" id="PS50076">
    <property type="entry name" value="DNAJ_2"/>
    <property type="match status" value="1"/>
</dbReference>
<dbReference type="Pfam" id="PF00226">
    <property type="entry name" value="DnaJ"/>
    <property type="match status" value="1"/>
</dbReference>
<dbReference type="PANTHER" id="PTHR12763">
    <property type="match status" value="1"/>
</dbReference>
<proteinExistence type="inferred from homology"/>
<evidence type="ECO:0000256" key="1">
    <source>
        <dbReference type="ARBA" id="ARBA00004167"/>
    </source>
</evidence>
<evidence type="ECO:0000259" key="8">
    <source>
        <dbReference type="PROSITE" id="PS50076"/>
    </source>
</evidence>
<comment type="subcellular location">
    <subcellularLocation>
        <location evidence="1">Membrane</location>
        <topology evidence="1">Single-pass membrane protein</topology>
    </subcellularLocation>
</comment>
<dbReference type="SUPFAM" id="SSF46565">
    <property type="entry name" value="Chaperone J-domain"/>
    <property type="match status" value="1"/>
</dbReference>
<keyword evidence="2 7" id="KW-0812">Transmembrane</keyword>
<dbReference type="AlphaFoldDB" id="A0A3S4B716"/>
<dbReference type="Gene3D" id="1.10.287.110">
    <property type="entry name" value="DnaJ domain"/>
    <property type="match status" value="1"/>
</dbReference>
<dbReference type="EMBL" id="UWOC01000178">
    <property type="protein sequence ID" value="VCU10722.1"/>
    <property type="molecule type" value="Genomic_DNA"/>
</dbReference>
<comment type="similarity">
    <text evidence="5">Belongs to the TIM14 family.</text>
</comment>
<evidence type="ECO:0000256" key="5">
    <source>
        <dbReference type="ARBA" id="ARBA00038105"/>
    </source>
</evidence>
<reference evidence="10" key="1">
    <citation type="submission" date="2018-10" db="EMBL/GenBank/DDBJ databases">
        <authorList>
            <person name="Peiro R."/>
            <person name="Begona"/>
            <person name="Cbmso G."/>
            <person name="Lopez M."/>
            <person name="Gonzalez S."/>
            <person name="Sacristan E."/>
            <person name="Castillo E."/>
        </authorList>
    </citation>
    <scope>NUCLEOTIDE SEQUENCE [LARGE SCALE GENOMIC DNA]</scope>
</reference>
<feature type="region of interest" description="Disordered" evidence="6">
    <location>
        <begin position="153"/>
        <end position="177"/>
    </location>
</feature>
<dbReference type="RefSeq" id="WP_129610787.1">
    <property type="nucleotide sequence ID" value="NZ_UWOC01000178.1"/>
</dbReference>
<dbReference type="CDD" id="cd06257">
    <property type="entry name" value="DnaJ"/>
    <property type="match status" value="1"/>
</dbReference>
<comment type="caution">
    <text evidence="9">The sequence shown here is derived from an EMBL/GenBank/DDBJ whole genome shotgun (WGS) entry which is preliminary data.</text>
</comment>
<keyword evidence="3 7" id="KW-1133">Transmembrane helix</keyword>
<dbReference type="SMART" id="SM00271">
    <property type="entry name" value="DnaJ"/>
    <property type="match status" value="1"/>
</dbReference>
<protein>
    <submittedName>
        <fullName evidence="9">Chaperone protein DnaJ</fullName>
    </submittedName>
</protein>
<dbReference type="GO" id="GO:0016020">
    <property type="term" value="C:membrane"/>
    <property type="evidence" value="ECO:0007669"/>
    <property type="project" value="UniProtKB-SubCell"/>
</dbReference>
<accession>A0A3S4B716</accession>
<name>A0A3S4B716_9BRAD</name>
<feature type="domain" description="J" evidence="8">
    <location>
        <begin position="180"/>
        <end position="233"/>
    </location>
</feature>
<dbReference type="OrthoDB" id="9811070at2"/>
<sequence>MTLLLGLAVLVVVLWGVGRLSRADPKGVAKGARIAGGVAALGGAAFLVARGQMGIGIPLGLTGLGLLGWLPFGGASWGQRTSRTPGQVSRVRSALVEMELDHDTGAMRGRVVAGRFAGAALDDLDAEGMSALLAEADEESRRLLEAYLDRRSPGWREHPEGGASAGQSRPAGSAKMTEQEAYQILGLEPGASAEDIGRAHRLLMKKLHPDQGGTTYLAARVNEAKEVLLRGHR</sequence>
<gene>
    <name evidence="9" type="primary">dnaJ_3</name>
    <name evidence="9" type="ORF">RHODGE_RHODGE_03924</name>
</gene>
<keyword evidence="4 7" id="KW-0472">Membrane</keyword>
<feature type="transmembrane region" description="Helical" evidence="7">
    <location>
        <begin position="32"/>
        <end position="49"/>
    </location>
</feature>
<evidence type="ECO:0000256" key="4">
    <source>
        <dbReference type="ARBA" id="ARBA00023136"/>
    </source>
</evidence>
<organism evidence="9 10">
    <name type="scientific">Rhodoplanes serenus</name>
    <dbReference type="NCBI Taxonomy" id="200615"/>
    <lineage>
        <taxon>Bacteria</taxon>
        <taxon>Pseudomonadati</taxon>
        <taxon>Pseudomonadota</taxon>
        <taxon>Alphaproteobacteria</taxon>
        <taxon>Hyphomicrobiales</taxon>
        <taxon>Nitrobacteraceae</taxon>
        <taxon>Rhodoplanes</taxon>
    </lineage>
</organism>
<evidence type="ECO:0000313" key="9">
    <source>
        <dbReference type="EMBL" id="VCU10722.1"/>
    </source>
</evidence>
<dbReference type="PANTHER" id="PTHR12763:SF28">
    <property type="entry name" value="GEO10507P1-RELATED"/>
    <property type="match status" value="1"/>
</dbReference>
<evidence type="ECO:0000256" key="7">
    <source>
        <dbReference type="SAM" id="Phobius"/>
    </source>
</evidence>
<evidence type="ECO:0000313" key="10">
    <source>
        <dbReference type="Proteomes" id="UP000289200"/>
    </source>
</evidence>
<dbReference type="FunFam" id="1.10.287.110:FF:000001">
    <property type="entry name" value="Import inner membrane translocase subunit tim14"/>
    <property type="match status" value="1"/>
</dbReference>
<dbReference type="InterPro" id="IPR036869">
    <property type="entry name" value="J_dom_sf"/>
</dbReference>
<evidence type="ECO:0000256" key="2">
    <source>
        <dbReference type="ARBA" id="ARBA00022692"/>
    </source>
</evidence>
<feature type="transmembrane region" description="Helical" evidence="7">
    <location>
        <begin position="56"/>
        <end position="77"/>
    </location>
</feature>
<evidence type="ECO:0000256" key="6">
    <source>
        <dbReference type="SAM" id="MobiDB-lite"/>
    </source>
</evidence>
<keyword evidence="10" id="KW-1185">Reference proteome</keyword>
<dbReference type="InterPro" id="IPR001623">
    <property type="entry name" value="DnaJ_domain"/>
</dbReference>
<evidence type="ECO:0000256" key="3">
    <source>
        <dbReference type="ARBA" id="ARBA00022989"/>
    </source>
</evidence>